<dbReference type="GO" id="GO:0005634">
    <property type="term" value="C:nucleus"/>
    <property type="evidence" value="ECO:0007669"/>
    <property type="project" value="InterPro"/>
</dbReference>
<accession>A0AAD9JBB4</accession>
<keyword evidence="2" id="KW-1185">Reference proteome</keyword>
<sequence>MATLPKRKGRFQNCISTIALDGALTSSVKVKLVTEFLKDIMYQRQQIPMPHNQIVRVVNAQQNKQQDCTLLPGYQSFSRKGLEIRQQKLYVQHMSEVISTLEQAFTSAVSIRRVLILVGSTSVLPKESYMIQFPTSLYSGKILTLSQCKAQLFRELTASPFFVESHQLRSCARVFVLLEMPEEYTCEAPIIPKPRFKLPSSGSRLSVHFIYPNNSSTEEWSRPNETEFNISGVEPLNASLLDVSSQRSFIETDDHNTAKGGEHSFHSMPACRLHTECHRQNVKEVESVSWACKCETPAALTKTPLSQSVHCDPYDLVQTGYLWYQLPTCIKGYKDRTTKPGRM</sequence>
<dbReference type="AlphaFoldDB" id="A0AAD9JBB4"/>
<reference evidence="1" key="1">
    <citation type="journal article" date="2023" name="Mol. Biol. Evol.">
        <title>Third-Generation Sequencing Reveals the Adaptive Role of the Epigenome in Three Deep-Sea Polychaetes.</title>
        <authorList>
            <person name="Perez M."/>
            <person name="Aroh O."/>
            <person name="Sun Y."/>
            <person name="Lan Y."/>
            <person name="Juniper S.K."/>
            <person name="Young C.R."/>
            <person name="Angers B."/>
            <person name="Qian P.Y."/>
        </authorList>
    </citation>
    <scope>NUCLEOTIDE SEQUENCE</scope>
    <source>
        <strain evidence="1">P08H-3</strain>
    </source>
</reference>
<dbReference type="Proteomes" id="UP001208570">
    <property type="component" value="Unassembled WGS sequence"/>
</dbReference>
<dbReference type="Pfam" id="PF06581">
    <property type="entry name" value="p31comet"/>
    <property type="match status" value="1"/>
</dbReference>
<dbReference type="EMBL" id="JAODUP010000427">
    <property type="protein sequence ID" value="KAK2150042.1"/>
    <property type="molecule type" value="Genomic_DNA"/>
</dbReference>
<name>A0AAD9JBB4_9ANNE</name>
<dbReference type="InterPro" id="IPR009511">
    <property type="entry name" value="MAD1/Cdc20-bound-Mad2-bd"/>
</dbReference>
<proteinExistence type="predicted"/>
<protein>
    <submittedName>
        <fullName evidence="1">Uncharacterized protein</fullName>
    </submittedName>
</protein>
<gene>
    <name evidence="1" type="ORF">LSH36_427g07041</name>
</gene>
<dbReference type="PANTHER" id="PTHR15681:SF1">
    <property type="entry name" value="MAD2L1-BINDING PROTEIN"/>
    <property type="match status" value="1"/>
</dbReference>
<comment type="caution">
    <text evidence="1">The sequence shown here is derived from an EMBL/GenBank/DDBJ whole genome shotgun (WGS) entry which is preliminary data.</text>
</comment>
<evidence type="ECO:0000313" key="2">
    <source>
        <dbReference type="Proteomes" id="UP001208570"/>
    </source>
</evidence>
<evidence type="ECO:0000313" key="1">
    <source>
        <dbReference type="EMBL" id="KAK2150042.1"/>
    </source>
</evidence>
<dbReference type="GO" id="GO:0007096">
    <property type="term" value="P:regulation of exit from mitosis"/>
    <property type="evidence" value="ECO:0007669"/>
    <property type="project" value="InterPro"/>
</dbReference>
<dbReference type="PANTHER" id="PTHR15681">
    <property type="entry name" value="MAD2L1-BINDING PROTEIN"/>
    <property type="match status" value="1"/>
</dbReference>
<organism evidence="1 2">
    <name type="scientific">Paralvinella palmiformis</name>
    <dbReference type="NCBI Taxonomy" id="53620"/>
    <lineage>
        <taxon>Eukaryota</taxon>
        <taxon>Metazoa</taxon>
        <taxon>Spiralia</taxon>
        <taxon>Lophotrochozoa</taxon>
        <taxon>Annelida</taxon>
        <taxon>Polychaeta</taxon>
        <taxon>Sedentaria</taxon>
        <taxon>Canalipalpata</taxon>
        <taxon>Terebellida</taxon>
        <taxon>Terebelliformia</taxon>
        <taxon>Alvinellidae</taxon>
        <taxon>Paralvinella</taxon>
    </lineage>
</organism>
<dbReference type="Gene3D" id="3.30.900.20">
    <property type="match status" value="1"/>
</dbReference>
<dbReference type="InterPro" id="IPR053729">
    <property type="entry name" value="MAD2L1BP_domain_sf"/>
</dbReference>